<feature type="compositionally biased region" description="Low complexity" evidence="1">
    <location>
        <begin position="39"/>
        <end position="56"/>
    </location>
</feature>
<dbReference type="Proteomes" id="UP000324222">
    <property type="component" value="Unassembled WGS sequence"/>
</dbReference>
<sequence length="56" mass="5779">MIGRSPATSTSRWPLPQTTPLASSAGIEAIGMTRGTTHSSSGASWPSDSPSSSYLR</sequence>
<feature type="region of interest" description="Disordered" evidence="1">
    <location>
        <begin position="1"/>
        <end position="56"/>
    </location>
</feature>
<organism evidence="2 3">
    <name type="scientific">Portunus trituberculatus</name>
    <name type="common">Swimming crab</name>
    <name type="synonym">Neptunus trituberculatus</name>
    <dbReference type="NCBI Taxonomy" id="210409"/>
    <lineage>
        <taxon>Eukaryota</taxon>
        <taxon>Metazoa</taxon>
        <taxon>Ecdysozoa</taxon>
        <taxon>Arthropoda</taxon>
        <taxon>Crustacea</taxon>
        <taxon>Multicrustacea</taxon>
        <taxon>Malacostraca</taxon>
        <taxon>Eumalacostraca</taxon>
        <taxon>Eucarida</taxon>
        <taxon>Decapoda</taxon>
        <taxon>Pleocyemata</taxon>
        <taxon>Brachyura</taxon>
        <taxon>Eubrachyura</taxon>
        <taxon>Portunoidea</taxon>
        <taxon>Portunidae</taxon>
        <taxon>Portuninae</taxon>
        <taxon>Portunus</taxon>
    </lineage>
</organism>
<dbReference type="AlphaFoldDB" id="A0A5B7JIB6"/>
<comment type="caution">
    <text evidence="2">The sequence shown here is derived from an EMBL/GenBank/DDBJ whole genome shotgun (WGS) entry which is preliminary data.</text>
</comment>
<name>A0A5B7JIB6_PORTR</name>
<reference evidence="2 3" key="1">
    <citation type="submission" date="2019-05" db="EMBL/GenBank/DDBJ databases">
        <title>Another draft genome of Portunus trituberculatus and its Hox gene families provides insights of decapod evolution.</title>
        <authorList>
            <person name="Jeong J.-H."/>
            <person name="Song I."/>
            <person name="Kim S."/>
            <person name="Choi T."/>
            <person name="Kim D."/>
            <person name="Ryu S."/>
            <person name="Kim W."/>
        </authorList>
    </citation>
    <scope>NUCLEOTIDE SEQUENCE [LARGE SCALE GENOMIC DNA]</scope>
    <source>
        <tissue evidence="2">Muscle</tissue>
    </source>
</reference>
<feature type="compositionally biased region" description="Polar residues" evidence="1">
    <location>
        <begin position="1"/>
        <end position="22"/>
    </location>
</feature>
<proteinExistence type="predicted"/>
<gene>
    <name evidence="2" type="ORF">E2C01_088112</name>
</gene>
<evidence type="ECO:0000256" key="1">
    <source>
        <dbReference type="SAM" id="MobiDB-lite"/>
    </source>
</evidence>
<keyword evidence="3" id="KW-1185">Reference proteome</keyword>
<evidence type="ECO:0000313" key="3">
    <source>
        <dbReference type="Proteomes" id="UP000324222"/>
    </source>
</evidence>
<dbReference type="EMBL" id="VSRR010093282">
    <property type="protein sequence ID" value="MPC92997.1"/>
    <property type="molecule type" value="Genomic_DNA"/>
</dbReference>
<accession>A0A5B7JIB6</accession>
<protein>
    <submittedName>
        <fullName evidence="2">Uncharacterized protein</fullName>
    </submittedName>
</protein>
<evidence type="ECO:0000313" key="2">
    <source>
        <dbReference type="EMBL" id="MPC92997.1"/>
    </source>
</evidence>